<dbReference type="KEGG" id="lcu:PL11_004305"/>
<protein>
    <submittedName>
        <fullName evidence="4">Transcriptional regulator</fullName>
    </submittedName>
</protein>
<keyword evidence="2" id="KW-1133">Transmembrane helix</keyword>
<dbReference type="Pfam" id="PF01381">
    <property type="entry name" value="HTH_3"/>
    <property type="match status" value="1"/>
</dbReference>
<dbReference type="Proteomes" id="UP000030361">
    <property type="component" value="Chromosome"/>
</dbReference>
<keyword evidence="1" id="KW-0238">DNA-binding</keyword>
<dbReference type="InterPro" id="IPR001387">
    <property type="entry name" value="Cro/C1-type_HTH"/>
</dbReference>
<evidence type="ECO:0000256" key="2">
    <source>
        <dbReference type="SAM" id="Phobius"/>
    </source>
</evidence>
<evidence type="ECO:0000313" key="4">
    <source>
        <dbReference type="EMBL" id="AQW21200.1"/>
    </source>
</evidence>
<feature type="transmembrane region" description="Helical" evidence="2">
    <location>
        <begin position="115"/>
        <end position="134"/>
    </location>
</feature>
<feature type="transmembrane region" description="Helical" evidence="2">
    <location>
        <begin position="84"/>
        <end position="103"/>
    </location>
</feature>
<dbReference type="GO" id="GO:0003677">
    <property type="term" value="F:DNA binding"/>
    <property type="evidence" value="ECO:0007669"/>
    <property type="project" value="UniProtKB-KW"/>
</dbReference>
<feature type="domain" description="HTH cro/C1-type" evidence="3">
    <location>
        <begin position="7"/>
        <end position="61"/>
    </location>
</feature>
<reference evidence="4 5" key="1">
    <citation type="journal article" date="2015" name="Genome Announc.">
        <title>Genome Sequence of Lactobacillus curieae CCTCC M 2011381T, a Novel Producer of Gamma-aminobutyric Acid.</title>
        <authorList>
            <person name="Wang Y."/>
            <person name="Wang Y."/>
            <person name="Lang C."/>
            <person name="Wei D."/>
            <person name="Xu P."/>
            <person name="Xie J."/>
        </authorList>
    </citation>
    <scope>NUCLEOTIDE SEQUENCE [LARGE SCALE GENOMIC DNA]</scope>
    <source>
        <strain evidence="4 5">CCTCC M 2011381</strain>
    </source>
</reference>
<name>A0A1S6QHW6_9LACO</name>
<feature type="transmembrane region" description="Helical" evidence="2">
    <location>
        <begin position="155"/>
        <end position="174"/>
    </location>
</feature>
<evidence type="ECO:0000259" key="3">
    <source>
        <dbReference type="PROSITE" id="PS50943"/>
    </source>
</evidence>
<gene>
    <name evidence="4" type="ORF">PL11_004305</name>
</gene>
<keyword evidence="5" id="KW-1185">Reference proteome</keyword>
<dbReference type="PANTHER" id="PTHR46558:SF4">
    <property type="entry name" value="DNA-BIDING PHAGE PROTEIN"/>
    <property type="match status" value="1"/>
</dbReference>
<dbReference type="Gene3D" id="1.10.260.40">
    <property type="entry name" value="lambda repressor-like DNA-binding domains"/>
    <property type="match status" value="1"/>
</dbReference>
<dbReference type="AlphaFoldDB" id="A0A1S6QHW6"/>
<organism evidence="4 5">
    <name type="scientific">Lentilactobacillus curieae</name>
    <dbReference type="NCBI Taxonomy" id="1138822"/>
    <lineage>
        <taxon>Bacteria</taxon>
        <taxon>Bacillati</taxon>
        <taxon>Bacillota</taxon>
        <taxon>Bacilli</taxon>
        <taxon>Lactobacillales</taxon>
        <taxon>Lactobacillaceae</taxon>
        <taxon>Lentilactobacillus</taxon>
    </lineage>
</organism>
<feature type="transmembrane region" description="Helical" evidence="2">
    <location>
        <begin position="180"/>
        <end position="197"/>
    </location>
</feature>
<dbReference type="EMBL" id="CP018906">
    <property type="protein sequence ID" value="AQW21200.1"/>
    <property type="molecule type" value="Genomic_DNA"/>
</dbReference>
<keyword evidence="2" id="KW-0812">Transmembrane</keyword>
<sequence length="202" mass="23056">MEFGNRIKQGRINKGLTQQEVADELSVSRQTISSWENEKSYPDINSLIDLSNKYQISLDVLLKEDTGMKEYLEKQMVLKRIKPIGRALIALDLLLVLIMTLNIFEIVKVRGIEMLVMLVVLLITLYALTSFNDFELELTGKHRFPKLVAFISGNYMWYLILATGLISIGSYFVFGLSQLSGFFTGTVCALIVFKLAVKYRKR</sequence>
<evidence type="ECO:0000256" key="1">
    <source>
        <dbReference type="ARBA" id="ARBA00023125"/>
    </source>
</evidence>
<keyword evidence="2" id="KW-0472">Membrane</keyword>
<dbReference type="RefSeq" id="WP_035166607.1">
    <property type="nucleotide sequence ID" value="NZ_CP018906.1"/>
</dbReference>
<dbReference type="SUPFAM" id="SSF47413">
    <property type="entry name" value="lambda repressor-like DNA-binding domains"/>
    <property type="match status" value="1"/>
</dbReference>
<dbReference type="InterPro" id="IPR010982">
    <property type="entry name" value="Lambda_DNA-bd_dom_sf"/>
</dbReference>
<accession>A0A1S6QHW6</accession>
<dbReference type="SMART" id="SM00530">
    <property type="entry name" value="HTH_XRE"/>
    <property type="match status" value="1"/>
</dbReference>
<evidence type="ECO:0000313" key="5">
    <source>
        <dbReference type="Proteomes" id="UP000030361"/>
    </source>
</evidence>
<dbReference type="PROSITE" id="PS50943">
    <property type="entry name" value="HTH_CROC1"/>
    <property type="match status" value="1"/>
</dbReference>
<dbReference type="CDD" id="cd00093">
    <property type="entry name" value="HTH_XRE"/>
    <property type="match status" value="1"/>
</dbReference>
<proteinExistence type="predicted"/>
<dbReference type="PANTHER" id="PTHR46558">
    <property type="entry name" value="TRACRIPTIONAL REGULATORY PROTEIN-RELATED-RELATED"/>
    <property type="match status" value="1"/>
</dbReference>
<dbReference type="eggNOG" id="COG1476">
    <property type="taxonomic scope" value="Bacteria"/>
</dbReference>